<dbReference type="SMART" id="SM00853">
    <property type="entry name" value="MutL_C"/>
    <property type="match status" value="1"/>
</dbReference>
<dbReference type="InterPro" id="IPR042120">
    <property type="entry name" value="MutL_C_dimsub"/>
</dbReference>
<dbReference type="Pfam" id="PF02518">
    <property type="entry name" value="HATPase_c"/>
    <property type="match status" value="1"/>
</dbReference>
<dbReference type="VEuPathDB" id="FungiDB:H310_00456"/>
<proteinExistence type="inferred from homology"/>
<dbReference type="InterPro" id="IPR014790">
    <property type="entry name" value="MutL_C"/>
</dbReference>
<dbReference type="VEuPathDB" id="FungiDB:H310_00455"/>
<evidence type="ECO:0000313" key="7">
    <source>
        <dbReference type="Proteomes" id="UP000285060"/>
    </source>
</evidence>
<dbReference type="CDD" id="cd16926">
    <property type="entry name" value="HATPase_MutL-MLH-PMS-like"/>
    <property type="match status" value="1"/>
</dbReference>
<gene>
    <name evidence="6" type="ORF">DYB32_001181</name>
</gene>
<dbReference type="SMART" id="SM01340">
    <property type="entry name" value="DNA_mis_repair"/>
    <property type="match status" value="1"/>
</dbReference>
<dbReference type="Gene3D" id="3.30.565.10">
    <property type="entry name" value="Histidine kinase-like ATPase, C-terminal domain"/>
    <property type="match status" value="1"/>
</dbReference>
<feature type="compositionally biased region" description="Basic and acidic residues" evidence="3">
    <location>
        <begin position="330"/>
        <end position="342"/>
    </location>
</feature>
<dbReference type="GO" id="GO:0006298">
    <property type="term" value="P:mismatch repair"/>
    <property type="evidence" value="ECO:0007669"/>
    <property type="project" value="InterPro"/>
</dbReference>
<accession>A0A3R6W341</accession>
<dbReference type="InterPro" id="IPR003594">
    <property type="entry name" value="HATPase_dom"/>
</dbReference>
<dbReference type="InterPro" id="IPR036890">
    <property type="entry name" value="HATPase_C_sf"/>
</dbReference>
<dbReference type="GO" id="GO:0030983">
    <property type="term" value="F:mismatched DNA binding"/>
    <property type="evidence" value="ECO:0007669"/>
    <property type="project" value="InterPro"/>
</dbReference>
<feature type="region of interest" description="Disordered" evidence="3">
    <location>
        <begin position="314"/>
        <end position="377"/>
    </location>
</feature>
<dbReference type="Pfam" id="PF08676">
    <property type="entry name" value="MutL_C"/>
    <property type="match status" value="1"/>
</dbReference>
<dbReference type="GO" id="GO:0140664">
    <property type="term" value="F:ATP-dependent DNA damage sensor activity"/>
    <property type="evidence" value="ECO:0007669"/>
    <property type="project" value="InterPro"/>
</dbReference>
<dbReference type="Gene3D" id="3.30.230.10">
    <property type="match status" value="1"/>
</dbReference>
<comment type="similarity">
    <text evidence="1">Belongs to the DNA mismatch repair MutL/HexB family.</text>
</comment>
<dbReference type="Proteomes" id="UP000285060">
    <property type="component" value="Unassembled WGS sequence"/>
</dbReference>
<evidence type="ECO:0000313" key="6">
    <source>
        <dbReference type="EMBL" id="RHY34056.1"/>
    </source>
</evidence>
<dbReference type="FunFam" id="3.30.565.10:FF:000017">
    <property type="entry name" value="PMS1 homolog 1, mismatch repair system component"/>
    <property type="match status" value="1"/>
</dbReference>
<dbReference type="PROSITE" id="PS00058">
    <property type="entry name" value="DNA_MISMATCH_REPAIR_1"/>
    <property type="match status" value="1"/>
</dbReference>
<dbReference type="InterPro" id="IPR014721">
    <property type="entry name" value="Ribsml_uS5_D2-typ_fold_subgr"/>
</dbReference>
<feature type="domain" description="DNA mismatch repair protein S5" evidence="5">
    <location>
        <begin position="195"/>
        <end position="286"/>
    </location>
</feature>
<dbReference type="PANTHER" id="PTHR10073:SF52">
    <property type="entry name" value="MISMATCH REPAIR ENDONUCLEASE PMS2"/>
    <property type="match status" value="1"/>
</dbReference>
<reference evidence="6 7" key="1">
    <citation type="submission" date="2018-08" db="EMBL/GenBank/DDBJ databases">
        <title>Aphanomyces genome sequencing and annotation.</title>
        <authorList>
            <person name="Minardi D."/>
            <person name="Oidtmann B."/>
            <person name="Van Der Giezen M."/>
            <person name="Studholme D.J."/>
        </authorList>
    </citation>
    <scope>NUCLEOTIDE SEQUENCE [LARGE SCALE GENOMIC DNA]</scope>
    <source>
        <strain evidence="6 7">NJM0002</strain>
    </source>
</reference>
<dbReference type="SUPFAM" id="SSF55874">
    <property type="entry name" value="ATPase domain of HSP90 chaperone/DNA topoisomerase II/histidine kinase"/>
    <property type="match status" value="1"/>
</dbReference>
<evidence type="ECO:0000259" key="5">
    <source>
        <dbReference type="SMART" id="SM01340"/>
    </source>
</evidence>
<comment type="caution">
    <text evidence="6">The sequence shown here is derived from an EMBL/GenBank/DDBJ whole genome shotgun (WGS) entry which is preliminary data.</text>
</comment>
<dbReference type="GO" id="GO:0016887">
    <property type="term" value="F:ATP hydrolysis activity"/>
    <property type="evidence" value="ECO:0007669"/>
    <property type="project" value="InterPro"/>
</dbReference>
<dbReference type="Gene3D" id="3.30.1370.100">
    <property type="entry name" value="MutL, C-terminal domain, regulatory subdomain"/>
    <property type="match status" value="1"/>
</dbReference>
<dbReference type="GO" id="GO:0032389">
    <property type="term" value="C:MutLalpha complex"/>
    <property type="evidence" value="ECO:0007669"/>
    <property type="project" value="TreeGrafter"/>
</dbReference>
<protein>
    <recommendedName>
        <fullName evidence="8">DNA mismatch repair protein MutL</fullName>
    </recommendedName>
</protein>
<dbReference type="EMBL" id="QUSY01000046">
    <property type="protein sequence ID" value="RHY34056.1"/>
    <property type="molecule type" value="Genomic_DNA"/>
</dbReference>
<dbReference type="GO" id="GO:0005524">
    <property type="term" value="F:ATP binding"/>
    <property type="evidence" value="ECO:0007669"/>
    <property type="project" value="InterPro"/>
</dbReference>
<evidence type="ECO:0000256" key="3">
    <source>
        <dbReference type="SAM" id="MobiDB-lite"/>
    </source>
</evidence>
<dbReference type="InterPro" id="IPR037198">
    <property type="entry name" value="MutL_C_sf"/>
</dbReference>
<feature type="compositionally biased region" description="Polar residues" evidence="3">
    <location>
        <begin position="359"/>
        <end position="368"/>
    </location>
</feature>
<dbReference type="SUPFAM" id="SSF54211">
    <property type="entry name" value="Ribosomal protein S5 domain 2-like"/>
    <property type="match status" value="1"/>
</dbReference>
<name>A0A3R6W341_9STRA</name>
<organism evidence="6 7">
    <name type="scientific">Aphanomyces invadans</name>
    <dbReference type="NCBI Taxonomy" id="157072"/>
    <lineage>
        <taxon>Eukaryota</taxon>
        <taxon>Sar</taxon>
        <taxon>Stramenopiles</taxon>
        <taxon>Oomycota</taxon>
        <taxon>Saprolegniomycetes</taxon>
        <taxon>Saprolegniales</taxon>
        <taxon>Verrucalvaceae</taxon>
        <taxon>Aphanomyces</taxon>
    </lineage>
</organism>
<dbReference type="Gene3D" id="3.30.1540.20">
    <property type="entry name" value="MutL, C-terminal domain, dimerisation subdomain"/>
    <property type="match status" value="1"/>
</dbReference>
<evidence type="ECO:0000259" key="4">
    <source>
        <dbReference type="SMART" id="SM00853"/>
    </source>
</evidence>
<dbReference type="InterPro" id="IPR013507">
    <property type="entry name" value="DNA_mismatch_S5_2-like"/>
</dbReference>
<dbReference type="InterPro" id="IPR042121">
    <property type="entry name" value="MutL_C_regsub"/>
</dbReference>
<dbReference type="InterPro" id="IPR038973">
    <property type="entry name" value="MutL/Mlh/Pms-like"/>
</dbReference>
<dbReference type="InterPro" id="IPR020568">
    <property type="entry name" value="Ribosomal_Su5_D2-typ_SF"/>
</dbReference>
<dbReference type="SUPFAM" id="SSF118116">
    <property type="entry name" value="DNA mismatch repair protein MutL"/>
    <property type="match status" value="1"/>
</dbReference>
<evidence type="ECO:0000256" key="2">
    <source>
        <dbReference type="ARBA" id="ARBA00022763"/>
    </source>
</evidence>
<dbReference type="PANTHER" id="PTHR10073">
    <property type="entry name" value="DNA MISMATCH REPAIR PROTEIN MLH, PMS, MUTL"/>
    <property type="match status" value="1"/>
</dbReference>
<keyword evidence="2" id="KW-0227">DNA damage</keyword>
<evidence type="ECO:0008006" key="8">
    <source>
        <dbReference type="Google" id="ProtNLM"/>
    </source>
</evidence>
<evidence type="ECO:0000256" key="1">
    <source>
        <dbReference type="ARBA" id="ARBA00006082"/>
    </source>
</evidence>
<keyword evidence="7" id="KW-1185">Reference proteome</keyword>
<dbReference type="InterPro" id="IPR014762">
    <property type="entry name" value="DNA_mismatch_repair_CS"/>
</dbReference>
<dbReference type="AlphaFoldDB" id="A0A3R6W341"/>
<sequence>MTSLLKSIPKGDVQKICSGQSVVDLATAVKELVENALDAGATTVEVKLKEFGQVGFEVSDNGQGIPEADHAAIALKHYTSKIRAFEDLERVASFGFRGEALSSICQLSGSFSVLTRTADDSIGTLLQYDQNGALVSSSKKARGIGTTIFVDDLFRPLPVRYKDFSKNIKKHYGKTLRILQQVLSTEVNPTIANNIANVFGSKFLKTLLAVDISLPYWPDASGSTNSSYKISGFVSKVGAGVGRSDNDRQFFFVNGRPVDFANEAHIVESLKSGLTDMYEPSRGTFQVQSLLPVATSQQQLPAIHKKSALQVSVPTPPGVFSVPSNTNNKRQRDAEKSNDVARSDVGQDSMPADDESIRPTASSFSNMSAKKDTPNKHQRMLYSISKATMDELTAQRKLFAQHTKQQSQEHRRLSLPLACTVANDHGDDDLVEAAVSLQRVLSKADFRRMEVVGQFNLGFIIARLDRDLFIIDQHASDEKFRYEMLQQTTVIHQQPLVRPMPLDLTAVEEMTILDHLPLFKKQGFHFQVDPSAAATQKLKLISDLERSFGPAFAQLYMAIVAHQPWMQWASSFIPFLPSTSADRKHFNVRLRRFFDIHGRAMWEQYFWTGSGVKPCVGPSQRFVYARAEMGLLIYDLYQLEGVAALVFLDGYPHPSWPSLLLRPVHLKRMENARLYVEEQHTKRWPDYTKYQRVGHYKIPHDTTAPWPAPCASFIQWAAGRSKGSCAADAWLETGATPEWFASVLNEMKATAAERCVQQGRHNDATCPYICVMVADHIPPHWKVPDVLPSKWVWDATSRSVVECCD</sequence>
<feature type="domain" description="MutL C-terminal dimerisation" evidence="4">
    <location>
        <begin position="451"/>
        <end position="565"/>
    </location>
</feature>